<dbReference type="EMBL" id="GBXM01039797">
    <property type="protein sequence ID" value="JAH68780.1"/>
    <property type="molecule type" value="Transcribed_RNA"/>
</dbReference>
<accession>A0A0E9UUB5</accession>
<sequence>MENWSLMGLHVPWKQDGSHLDSLTH</sequence>
<dbReference type="AlphaFoldDB" id="A0A0E9UUB5"/>
<evidence type="ECO:0000313" key="1">
    <source>
        <dbReference type="EMBL" id="JAH68780.1"/>
    </source>
</evidence>
<reference evidence="1" key="1">
    <citation type="submission" date="2014-11" db="EMBL/GenBank/DDBJ databases">
        <authorList>
            <person name="Amaro Gonzalez C."/>
        </authorList>
    </citation>
    <scope>NUCLEOTIDE SEQUENCE</scope>
</reference>
<name>A0A0E9UUB5_ANGAN</name>
<protein>
    <submittedName>
        <fullName evidence="1">Uncharacterized protein</fullName>
    </submittedName>
</protein>
<organism evidence="1">
    <name type="scientific">Anguilla anguilla</name>
    <name type="common">European freshwater eel</name>
    <name type="synonym">Muraena anguilla</name>
    <dbReference type="NCBI Taxonomy" id="7936"/>
    <lineage>
        <taxon>Eukaryota</taxon>
        <taxon>Metazoa</taxon>
        <taxon>Chordata</taxon>
        <taxon>Craniata</taxon>
        <taxon>Vertebrata</taxon>
        <taxon>Euteleostomi</taxon>
        <taxon>Actinopterygii</taxon>
        <taxon>Neopterygii</taxon>
        <taxon>Teleostei</taxon>
        <taxon>Anguilliformes</taxon>
        <taxon>Anguillidae</taxon>
        <taxon>Anguilla</taxon>
    </lineage>
</organism>
<reference evidence="1" key="2">
    <citation type="journal article" date="2015" name="Fish Shellfish Immunol.">
        <title>Early steps in the European eel (Anguilla anguilla)-Vibrio vulnificus interaction in the gills: Role of the RtxA13 toxin.</title>
        <authorList>
            <person name="Callol A."/>
            <person name="Pajuelo D."/>
            <person name="Ebbesson L."/>
            <person name="Teles M."/>
            <person name="MacKenzie S."/>
            <person name="Amaro C."/>
        </authorList>
    </citation>
    <scope>NUCLEOTIDE SEQUENCE</scope>
</reference>
<proteinExistence type="predicted"/>